<sequence length="1363" mass="145538">MDPALWQLLRAERSTPDREIEAIVRLRDAQAVVPGVRLVARFGPIATCRLAAGDVRAVRRHPAVRSLKASRRYGPDPARRIGADGVPGGPRPGDVRRPPELNAAGLTGDGVVVGVVDWGLDVDHPAFRDAAGRTRLLALWDQRDGRADGDACADGGSPAPYGYGRVHGRAAVEAALRTGDPYAALGYHPADADRGGGSHGTHVTAIAAGLAPAAALVFVHLADRGTGGLATLGDSVRLLEAADFVRRTAAGRPWVINLSVGRHGGPHDGRTLLELAFDELLGATTGALVVQSAGNYFRARAHAAGTVTPGTTRTLTFRTRPGDPSRNELEIWYDGGDRFDVRLTPPGSAPGPWARLGEQVPVVAGGDTVGRLYHRFRDPNNHDHHVDAFLEPTAPAGDWTVSLRAADVAGGRFDAWLERDDRCGPCQPRFVARDVARTGTVGTIATGRLPLVVGAYDARDPAAPLAPFSSAGPTRDGRGKPDLLAPGVAVLSARSAPPGSRVSAGALTRKSGTSMAAPHVTGAVALCLQATAGRLGAVELRRLVLDAVRPAPRASPPGRAGAGYLDLTRLAAILSTVRDRPEEAVMAADRSVTPAQAFRELLYRPGGELASWVGQHFAVLARPGQDVAAGSDRGDLLVDVPLGRPGPGTVTTLPREQAASWRLGPGQLLLRPHTADDADLLDTRVPGAEEKPTIPAHVAAARALWPKLIKDLPKVVLRDLQGCVPSALVARTAFSAWTNSPTAVYVAARANDAPELLAAALYHEAIHVRQFTKAGGRPPADHATMMRYEVEAYTDSAKWARARPGKVNADIAEQLRCTAHMLREAVAHTEKVTKDPAERNRRYQQFLVTADLLPEHRTMAELYALTPGRMSCSSSGSGEAVLDDVGDDEAMELLATGYGTAPGETEPGAGETEADTVGDGDLAEFSGSEHRDITDNASGKELTSLSFGDPPAQLTFGEVTALAGDYFATYEEMRDLSRTAAGRIELAYARWHCLSLSRDGVAAPTTNAATIQSVTDRYLLLASRNISHFSGGGTAWPAYTSWHAKALVDALDAGRTPDPALWRRALTKEAFGLHFLTDSFSAGHVRTPRAEIRDWYQQRFPDSGQRILQYLARFLFDRLDERQQLPQLAWWFGWVTRGVMVDRIRTLGGEAVANISLGDIVSLALHDVDNLGLDVVSDVDADGKPVPGGHHWRAMGDGHLGSNRFGIETRRMAVVAVIASLRELERVRGAGVKLGRAEVSLSQRGTAMRQALGGTTFAARAFVPREDVARTAAVALRVPGGARAPMEWRWGRLGPVAYQAIDGTIRKRLADELLVFAGQVPDPVDGPAGMRIHGIRGAYRQFIRHLRDDGITVLERAVGRNAR</sequence>
<dbReference type="GO" id="GO:0006508">
    <property type="term" value="P:proteolysis"/>
    <property type="evidence" value="ECO:0007669"/>
    <property type="project" value="UniProtKB-KW"/>
</dbReference>
<reference evidence="8 9" key="1">
    <citation type="submission" date="2019-02" db="EMBL/GenBank/DDBJ databases">
        <title>Draft genome sequences of novel Actinobacteria.</title>
        <authorList>
            <person name="Sahin N."/>
            <person name="Ay H."/>
            <person name="Saygin H."/>
        </authorList>
    </citation>
    <scope>NUCLEOTIDE SEQUENCE [LARGE SCALE GENOMIC DNA]</scope>
    <source>
        <strain evidence="8 9">KC603</strain>
    </source>
</reference>
<evidence type="ECO:0000256" key="1">
    <source>
        <dbReference type="ARBA" id="ARBA00011073"/>
    </source>
</evidence>
<evidence type="ECO:0000313" key="9">
    <source>
        <dbReference type="Proteomes" id="UP000295621"/>
    </source>
</evidence>
<protein>
    <recommendedName>
        <fullName evidence="7">Peptidase S8/S53 domain-containing protein</fullName>
    </recommendedName>
</protein>
<gene>
    <name evidence="8" type="ORF">E1212_07085</name>
</gene>
<dbReference type="Gene3D" id="2.60.120.1290">
    <property type="match status" value="1"/>
</dbReference>
<name>A0A4R4RSA1_9ACTN</name>
<dbReference type="SUPFAM" id="SSF52743">
    <property type="entry name" value="Subtilisin-like"/>
    <property type="match status" value="1"/>
</dbReference>
<feature type="active site" description="Charge relay system" evidence="5">
    <location>
        <position position="117"/>
    </location>
</feature>
<evidence type="ECO:0000256" key="2">
    <source>
        <dbReference type="ARBA" id="ARBA00022670"/>
    </source>
</evidence>
<evidence type="ECO:0000313" key="8">
    <source>
        <dbReference type="EMBL" id="TDC52901.1"/>
    </source>
</evidence>
<dbReference type="InterPro" id="IPR036852">
    <property type="entry name" value="Peptidase_S8/S53_dom_sf"/>
</dbReference>
<feature type="compositionally biased region" description="Polar residues" evidence="6">
    <location>
        <begin position="935"/>
        <end position="944"/>
    </location>
</feature>
<dbReference type="CDD" id="cd22893">
    <property type="entry name" value="PlcA-like"/>
    <property type="match status" value="1"/>
</dbReference>
<keyword evidence="3 5" id="KW-0378">Hydrolase</keyword>
<feature type="active site" description="Charge relay system" evidence="5">
    <location>
        <position position="514"/>
    </location>
</feature>
<dbReference type="OrthoDB" id="9813435at2"/>
<feature type="domain" description="Peptidase S8/S53" evidence="7">
    <location>
        <begin position="445"/>
        <end position="563"/>
    </location>
</feature>
<organism evidence="8 9">
    <name type="scientific">Jiangella ureilytica</name>
    <dbReference type="NCBI Taxonomy" id="2530374"/>
    <lineage>
        <taxon>Bacteria</taxon>
        <taxon>Bacillati</taxon>
        <taxon>Actinomycetota</taxon>
        <taxon>Actinomycetes</taxon>
        <taxon>Jiangellales</taxon>
        <taxon>Jiangellaceae</taxon>
        <taxon>Jiangella</taxon>
    </lineage>
</organism>
<feature type="region of interest" description="Disordered" evidence="6">
    <location>
        <begin position="920"/>
        <end position="944"/>
    </location>
</feature>
<comment type="caution">
    <text evidence="8">The sequence shown here is derived from an EMBL/GenBank/DDBJ whole genome shotgun (WGS) entry which is preliminary data.</text>
</comment>
<comment type="similarity">
    <text evidence="1 5">Belongs to the peptidase S8 family.</text>
</comment>
<dbReference type="InterPro" id="IPR051048">
    <property type="entry name" value="Peptidase_S8/S53_subtilisin"/>
</dbReference>
<dbReference type="Pfam" id="PF00082">
    <property type="entry name" value="Peptidase_S8"/>
    <property type="match status" value="2"/>
</dbReference>
<evidence type="ECO:0000256" key="6">
    <source>
        <dbReference type="SAM" id="MobiDB-lite"/>
    </source>
</evidence>
<dbReference type="PROSITE" id="PS00138">
    <property type="entry name" value="SUBTILASE_SER"/>
    <property type="match status" value="1"/>
</dbReference>
<feature type="region of interest" description="Disordered" evidence="6">
    <location>
        <begin position="74"/>
        <end position="95"/>
    </location>
</feature>
<evidence type="ECO:0000256" key="3">
    <source>
        <dbReference type="ARBA" id="ARBA00022801"/>
    </source>
</evidence>
<dbReference type="PROSITE" id="PS51892">
    <property type="entry name" value="SUBTILASE"/>
    <property type="match status" value="1"/>
</dbReference>
<dbReference type="InterPro" id="IPR015500">
    <property type="entry name" value="Peptidase_S8_subtilisin-rel"/>
</dbReference>
<evidence type="ECO:0000259" key="7">
    <source>
        <dbReference type="Pfam" id="PF00082"/>
    </source>
</evidence>
<evidence type="ECO:0000256" key="4">
    <source>
        <dbReference type="ARBA" id="ARBA00022825"/>
    </source>
</evidence>
<keyword evidence="2 5" id="KW-0645">Protease</keyword>
<dbReference type="InterPro" id="IPR049756">
    <property type="entry name" value="PlcA-like_dom"/>
</dbReference>
<dbReference type="RefSeq" id="WP_131980752.1">
    <property type="nucleotide sequence ID" value="NZ_SMKL01000012.1"/>
</dbReference>
<keyword evidence="9" id="KW-1185">Reference proteome</keyword>
<dbReference type="GO" id="GO:0004252">
    <property type="term" value="F:serine-type endopeptidase activity"/>
    <property type="evidence" value="ECO:0007669"/>
    <property type="project" value="UniProtKB-UniRule"/>
</dbReference>
<accession>A0A4R4RSA1</accession>
<dbReference type="InterPro" id="IPR000209">
    <property type="entry name" value="Peptidase_S8/S53_dom"/>
</dbReference>
<dbReference type="PANTHER" id="PTHR43399:SF4">
    <property type="entry name" value="CELL WALL-ASSOCIATED PROTEASE"/>
    <property type="match status" value="1"/>
</dbReference>
<keyword evidence="4 5" id="KW-0720">Serine protease</keyword>
<evidence type="ECO:0000256" key="5">
    <source>
        <dbReference type="PROSITE-ProRule" id="PRU01240"/>
    </source>
</evidence>
<feature type="active site" description="Charge relay system" evidence="5">
    <location>
        <position position="199"/>
    </location>
</feature>
<dbReference type="Gene3D" id="3.40.50.200">
    <property type="entry name" value="Peptidase S8/S53 domain"/>
    <property type="match status" value="1"/>
</dbReference>
<dbReference type="InterPro" id="IPR023828">
    <property type="entry name" value="Peptidase_S8_Ser-AS"/>
</dbReference>
<feature type="domain" description="Peptidase S8/S53" evidence="7">
    <location>
        <begin position="108"/>
        <end position="296"/>
    </location>
</feature>
<dbReference type="PRINTS" id="PR00723">
    <property type="entry name" value="SUBTILISIN"/>
</dbReference>
<proteinExistence type="inferred from homology"/>
<dbReference type="EMBL" id="SMKL01000012">
    <property type="protein sequence ID" value="TDC52901.1"/>
    <property type="molecule type" value="Genomic_DNA"/>
</dbReference>
<dbReference type="PANTHER" id="PTHR43399">
    <property type="entry name" value="SUBTILISIN-RELATED"/>
    <property type="match status" value="1"/>
</dbReference>
<dbReference type="Proteomes" id="UP000295621">
    <property type="component" value="Unassembled WGS sequence"/>
</dbReference>